<dbReference type="AlphaFoldDB" id="A0A844ECB3"/>
<protein>
    <recommendedName>
        <fullName evidence="3">Phage gp6-like head-tail connector protein</fullName>
    </recommendedName>
</protein>
<dbReference type="RefSeq" id="WP_343509565.1">
    <property type="nucleotide sequence ID" value="NZ_JBAPMB010000018.1"/>
</dbReference>
<dbReference type="EMBL" id="WKKY01000002">
    <property type="protein sequence ID" value="MSE19742.1"/>
    <property type="molecule type" value="Genomic_DNA"/>
</dbReference>
<sequence length="127" mass="14493">MEKHPRFEELLKKVKLLNPNENENQNYDSIIEFVLEKVINDVANYTHLTIAELPEALDHTIIGLCTQLIATHDYLGTGNLTNVDTLNEGDTSVKFKSPASIYAELQGVNTLTDDYLMQLNQFRVVKW</sequence>
<accession>A0A844ECB3</accession>
<name>A0A844ECB3_9LACO</name>
<proteinExistence type="predicted"/>
<evidence type="ECO:0000313" key="2">
    <source>
        <dbReference type="Proteomes" id="UP000491237"/>
    </source>
</evidence>
<evidence type="ECO:0008006" key="3">
    <source>
        <dbReference type="Google" id="ProtNLM"/>
    </source>
</evidence>
<evidence type="ECO:0000313" key="1">
    <source>
        <dbReference type="EMBL" id="MSE19742.1"/>
    </source>
</evidence>
<comment type="caution">
    <text evidence="1">The sequence shown here is derived from an EMBL/GenBank/DDBJ whole genome shotgun (WGS) entry which is preliminary data.</text>
</comment>
<dbReference type="Proteomes" id="UP000491237">
    <property type="component" value="Unassembled WGS sequence"/>
</dbReference>
<organism evidence="1 2">
    <name type="scientific">Lentilactobacillus parabuchneri</name>
    <dbReference type="NCBI Taxonomy" id="152331"/>
    <lineage>
        <taxon>Bacteria</taxon>
        <taxon>Bacillati</taxon>
        <taxon>Bacillota</taxon>
        <taxon>Bacilli</taxon>
        <taxon>Lactobacillales</taxon>
        <taxon>Lactobacillaceae</taxon>
        <taxon>Lentilactobacillus</taxon>
    </lineage>
</organism>
<reference evidence="1 2" key="1">
    <citation type="submission" date="2019-11" db="EMBL/GenBank/DDBJ databases">
        <title>Draft Genome Sequence of Plant Growth-Promoting Rhizosphere-Associated Bacteria.</title>
        <authorList>
            <person name="Vasilyev I.Y."/>
            <person name="Radchenko V."/>
            <person name="Ilnitskaya E.V."/>
        </authorList>
    </citation>
    <scope>NUCLEOTIDE SEQUENCE [LARGE SCALE GENOMIC DNA]</scope>
    <source>
        <strain evidence="1 2">VRA_07sq_f</strain>
    </source>
</reference>
<gene>
    <name evidence="1" type="ORF">GKC44_00385</name>
</gene>